<dbReference type="GeneTree" id="ENSGT01030000234549"/>
<dbReference type="GO" id="GO:0007601">
    <property type="term" value="P:visual perception"/>
    <property type="evidence" value="ECO:0007669"/>
    <property type="project" value="UniProtKB-KW"/>
</dbReference>
<dbReference type="Gene3D" id="1.20.1070.10">
    <property type="entry name" value="Rhodopsin 7-helix transmembrane proteins"/>
    <property type="match status" value="1"/>
</dbReference>
<evidence type="ECO:0000256" key="3">
    <source>
        <dbReference type="ARBA" id="ARBA00013487"/>
    </source>
</evidence>
<keyword evidence="13" id="KW-1015">Disulfide bond</keyword>
<feature type="lipid moiety-binding region" description="S-palmitoyl cysteine" evidence="19">
    <location>
        <position position="184"/>
    </location>
</feature>
<reference evidence="23" key="2">
    <citation type="submission" date="2025-09" db="UniProtKB">
        <authorList>
            <consortium name="Ensembl"/>
        </authorList>
    </citation>
    <scope>IDENTIFICATION</scope>
</reference>
<proteinExistence type="inferred from homology"/>
<evidence type="ECO:0000256" key="4">
    <source>
        <dbReference type="ARBA" id="ARBA00022543"/>
    </source>
</evidence>
<evidence type="ECO:0000256" key="12">
    <source>
        <dbReference type="ARBA" id="ARBA00023136"/>
    </source>
</evidence>
<feature type="transmembrane region" description="Helical" evidence="21">
    <location>
        <begin position="150"/>
        <end position="171"/>
    </location>
</feature>
<evidence type="ECO:0000256" key="21">
    <source>
        <dbReference type="RuleBase" id="RU004951"/>
    </source>
</evidence>
<comment type="caution">
    <text evidence="21">Lacks conserved residue(s) required for the propagation of feature annotation.</text>
</comment>
<dbReference type="Pfam" id="PF00001">
    <property type="entry name" value="7tm_1"/>
    <property type="match status" value="1"/>
</dbReference>
<keyword evidence="14 21" id="KW-0675">Receptor</keyword>
<evidence type="ECO:0000256" key="7">
    <source>
        <dbReference type="ARBA" id="ARBA00022692"/>
    </source>
</evidence>
<evidence type="ECO:0000256" key="1">
    <source>
        <dbReference type="ARBA" id="ARBA00004141"/>
    </source>
</evidence>
<feature type="binding site" evidence="18">
    <location>
        <position position="141"/>
    </location>
    <ligand>
        <name>Zn(2+)</name>
        <dbReference type="ChEBI" id="CHEBI:29105"/>
    </ligand>
</feature>
<evidence type="ECO:0000256" key="17">
    <source>
        <dbReference type="ARBA" id="ARBA00023305"/>
    </source>
</evidence>
<keyword evidence="12 21" id="KW-0472">Membrane</keyword>
<evidence type="ECO:0000256" key="11">
    <source>
        <dbReference type="ARBA" id="ARBA00023040"/>
    </source>
</evidence>
<dbReference type="InterPro" id="IPR001760">
    <property type="entry name" value="Opsin"/>
</dbReference>
<keyword evidence="15 21" id="KW-0807">Transducer</keyword>
<evidence type="ECO:0000256" key="19">
    <source>
        <dbReference type="PIRSR" id="PIRSR600732-5"/>
    </source>
</evidence>
<dbReference type="AlphaFoldDB" id="A0A8C0K0D9"/>
<accession>A0A8C0K0D9</accession>
<reference evidence="23" key="1">
    <citation type="submission" date="2025-08" db="UniProtKB">
        <authorList>
            <consortium name="Ensembl"/>
        </authorList>
    </citation>
    <scope>IDENTIFICATION</scope>
</reference>
<evidence type="ECO:0000256" key="10">
    <source>
        <dbReference type="ARBA" id="ARBA00022991"/>
    </source>
</evidence>
<dbReference type="InterPro" id="IPR017452">
    <property type="entry name" value="GPCR_Rhodpsn_7TM"/>
</dbReference>
<dbReference type="PROSITE" id="PS00238">
    <property type="entry name" value="OPSIN"/>
    <property type="match status" value="1"/>
</dbReference>
<dbReference type="PROSITE" id="PS50262">
    <property type="entry name" value="G_PROTEIN_RECEP_F1_2"/>
    <property type="match status" value="1"/>
</dbReference>
<organism evidence="23 24">
    <name type="scientific">Canis lupus dingo</name>
    <name type="common">dingo</name>
    <dbReference type="NCBI Taxonomy" id="286419"/>
    <lineage>
        <taxon>Eukaryota</taxon>
        <taxon>Metazoa</taxon>
        <taxon>Chordata</taxon>
        <taxon>Craniata</taxon>
        <taxon>Vertebrata</taxon>
        <taxon>Euteleostomi</taxon>
        <taxon>Mammalia</taxon>
        <taxon>Eutheria</taxon>
        <taxon>Laurasiatheria</taxon>
        <taxon>Carnivora</taxon>
        <taxon>Caniformia</taxon>
        <taxon>Canidae</taxon>
        <taxon>Canis</taxon>
    </lineage>
</organism>
<dbReference type="GO" id="GO:0009881">
    <property type="term" value="F:photoreceptor activity"/>
    <property type="evidence" value="ECO:0007669"/>
    <property type="project" value="UniProtKB-KW"/>
</dbReference>
<gene>
    <name evidence="23" type="primary">RHO</name>
</gene>
<dbReference type="PANTHER" id="PTHR24240">
    <property type="entry name" value="OPSIN"/>
    <property type="match status" value="1"/>
</dbReference>
<dbReference type="Ensembl" id="ENSCAFT00020009312.1">
    <property type="protein sequence ID" value="ENSCAFP00020008026.1"/>
    <property type="gene ID" value="ENSCAFG00020006492.1"/>
</dbReference>
<evidence type="ECO:0000256" key="5">
    <source>
        <dbReference type="ARBA" id="ARBA00022553"/>
    </source>
</evidence>
<dbReference type="Proteomes" id="UP000694391">
    <property type="component" value="Unplaced"/>
</dbReference>
<evidence type="ECO:0000256" key="13">
    <source>
        <dbReference type="ARBA" id="ARBA00023157"/>
    </source>
</evidence>
<dbReference type="GO" id="GO:0016020">
    <property type="term" value="C:membrane"/>
    <property type="evidence" value="ECO:0007669"/>
    <property type="project" value="UniProtKB-SubCell"/>
</dbReference>
<keyword evidence="19" id="KW-0449">Lipoprotein</keyword>
<feature type="binding site" evidence="18">
    <location>
        <position position="63"/>
    </location>
    <ligand>
        <name>Zn(2+)</name>
        <dbReference type="ChEBI" id="CHEBI:29105"/>
    </ligand>
</feature>
<keyword evidence="4 21" id="KW-0600">Photoreceptor protein</keyword>
<keyword evidence="8 20" id="KW-0681">Retinal protein</keyword>
<keyword evidence="17" id="KW-0844">Vision</keyword>
<keyword evidence="10 20" id="KW-0157">Chromophore</keyword>
<comment type="similarity">
    <text evidence="21">Belongs to the G-protein coupled receptor 1 family. Opsin subfamily.</text>
</comment>
<keyword evidence="11 21" id="KW-0297">G-protein coupled receptor</keyword>
<keyword evidence="24" id="KW-1185">Reference proteome</keyword>
<evidence type="ECO:0000256" key="6">
    <source>
        <dbReference type="ARBA" id="ARBA00022606"/>
    </source>
</evidence>
<dbReference type="InterPro" id="IPR027430">
    <property type="entry name" value="Retinal_BS"/>
</dbReference>
<protein>
    <recommendedName>
        <fullName evidence="3 21">Rhodopsin</fullName>
    </recommendedName>
</protein>
<comment type="PTM">
    <text evidence="20">Contains one covalently linked retinal chromophore.</text>
</comment>
<evidence type="ECO:0000256" key="20">
    <source>
        <dbReference type="PIRSR" id="PIRSR600732-50"/>
    </source>
</evidence>
<dbReference type="PRINTS" id="PR00237">
    <property type="entry name" value="GPCRRHODOPSN"/>
</dbReference>
<keyword evidence="7 21" id="KW-0812">Transmembrane</keyword>
<evidence type="ECO:0000256" key="15">
    <source>
        <dbReference type="ARBA" id="ARBA00023224"/>
    </source>
</evidence>
<dbReference type="GO" id="GO:0046872">
    <property type="term" value="F:metal ion binding"/>
    <property type="evidence" value="ECO:0007669"/>
    <property type="project" value="UniProtKB-KW"/>
</dbReference>
<evidence type="ECO:0000256" key="16">
    <source>
        <dbReference type="ARBA" id="ARBA00023273"/>
    </source>
</evidence>
<keyword evidence="18" id="KW-0862">Zinc</keyword>
<evidence type="ECO:0000256" key="9">
    <source>
        <dbReference type="ARBA" id="ARBA00022989"/>
    </source>
</evidence>
<evidence type="ECO:0000256" key="14">
    <source>
        <dbReference type="ARBA" id="ARBA00023170"/>
    </source>
</evidence>
<sequence length="210" mass="23372">MLQCPANSVSRLGFAFTLESQEATTKPVLLTAVIWCPAQYIPEGMQCSCGIDYYTLKPEINNESFVIYMFVVHFAIPMIVIFFCYGQLVFTVKEAAAQQQESATTQKAEKEVTRMVIIMVIAFLICWVPYASVAFYIFTHQGSDFGPIFMTLPAFFAKSSSIYNPVIYIMMNKQFRNCMITTLCCGKNPLGDDEASASASKTETSQVAPA</sequence>
<dbReference type="InterPro" id="IPR000732">
    <property type="entry name" value="Rhodopsin"/>
</dbReference>
<feature type="transmembrane region" description="Helical" evidence="21">
    <location>
        <begin position="65"/>
        <end position="85"/>
    </location>
</feature>
<dbReference type="SUPFAM" id="SSF81321">
    <property type="entry name" value="Family A G protein-coupled receptor-like"/>
    <property type="match status" value="1"/>
</dbReference>
<dbReference type="InterPro" id="IPR000276">
    <property type="entry name" value="GPCR_Rhodpsn"/>
</dbReference>
<name>A0A8C0K0D9_CANLU</name>
<dbReference type="GO" id="GO:0004930">
    <property type="term" value="F:G protein-coupled receptor activity"/>
    <property type="evidence" value="ECO:0007669"/>
    <property type="project" value="UniProtKB-KW"/>
</dbReference>
<evidence type="ECO:0000256" key="2">
    <source>
        <dbReference type="ARBA" id="ARBA00004504"/>
    </source>
</evidence>
<dbReference type="PRINTS" id="PR00579">
    <property type="entry name" value="RHODOPSIN"/>
</dbReference>
<evidence type="ECO:0000256" key="18">
    <source>
        <dbReference type="PIRSR" id="PIRSR600732-1"/>
    </source>
</evidence>
<feature type="transmembrane region" description="Helical" evidence="21">
    <location>
        <begin position="116"/>
        <end position="138"/>
    </location>
</feature>
<feature type="modified residue" description="N6-(retinylidene)lysine" evidence="20">
    <location>
        <position position="158"/>
    </location>
</feature>
<evidence type="ECO:0000259" key="22">
    <source>
        <dbReference type="PROSITE" id="PS50262"/>
    </source>
</evidence>
<feature type="lipid moiety-binding region" description="S-palmitoyl cysteine" evidence="19">
    <location>
        <position position="185"/>
    </location>
</feature>
<keyword evidence="6 21" id="KW-0716">Sensory transduction</keyword>
<evidence type="ECO:0000313" key="23">
    <source>
        <dbReference type="Ensembl" id="ENSCAFP00020008026.1"/>
    </source>
</evidence>
<keyword evidence="5" id="KW-0597">Phosphoprotein</keyword>
<keyword evidence="18" id="KW-0479">Metal-binding</keyword>
<dbReference type="PRINTS" id="PR00238">
    <property type="entry name" value="OPSIN"/>
</dbReference>
<dbReference type="GO" id="GO:0007602">
    <property type="term" value="P:phototransduction"/>
    <property type="evidence" value="ECO:0007669"/>
    <property type="project" value="UniProtKB-KW"/>
</dbReference>
<dbReference type="GO" id="GO:0001750">
    <property type="term" value="C:photoreceptor outer segment"/>
    <property type="evidence" value="ECO:0007669"/>
    <property type="project" value="UniProtKB-SubCell"/>
</dbReference>
<keyword evidence="9 21" id="KW-1133">Transmembrane helix</keyword>
<feature type="domain" description="G-protein coupled receptors family 1 profile" evidence="22">
    <location>
        <begin position="49"/>
        <end position="168"/>
    </location>
</feature>
<comment type="subcellular location">
    <subcellularLocation>
        <location evidence="2">Cell projection</location>
        <location evidence="2">Cilium</location>
        <location evidence="2">Photoreceptor outer segment</location>
    </subcellularLocation>
    <subcellularLocation>
        <location evidence="1 21">Membrane</location>
        <topology evidence="1 21">Multi-pass membrane protein</topology>
    </subcellularLocation>
</comment>
<evidence type="ECO:0000256" key="8">
    <source>
        <dbReference type="ARBA" id="ARBA00022925"/>
    </source>
</evidence>
<dbReference type="InterPro" id="IPR050125">
    <property type="entry name" value="GPCR_opsins"/>
</dbReference>
<evidence type="ECO:0000313" key="24">
    <source>
        <dbReference type="Proteomes" id="UP000694391"/>
    </source>
</evidence>
<keyword evidence="16" id="KW-0966">Cell projection</keyword>